<evidence type="ECO:0000256" key="3">
    <source>
        <dbReference type="ARBA" id="ARBA00022692"/>
    </source>
</evidence>
<feature type="transmembrane region" description="Helical" evidence="6">
    <location>
        <begin position="33"/>
        <end position="51"/>
    </location>
</feature>
<feature type="transmembrane region" description="Helical" evidence="6">
    <location>
        <begin position="107"/>
        <end position="125"/>
    </location>
</feature>
<keyword evidence="3 6" id="KW-0812">Transmembrane</keyword>
<comment type="similarity">
    <text evidence="6">Belongs to the TVP38/TMEM64 family.</text>
</comment>
<dbReference type="InterPro" id="IPR015414">
    <property type="entry name" value="TMEM64"/>
</dbReference>
<dbReference type="EMBL" id="CP011391">
    <property type="protein sequence ID" value="AMK55048.1"/>
    <property type="molecule type" value="Genomic_DNA"/>
</dbReference>
<organism evidence="8 9">
    <name type="scientific">Faecalibaculum rodentium</name>
    <dbReference type="NCBI Taxonomy" id="1702221"/>
    <lineage>
        <taxon>Bacteria</taxon>
        <taxon>Bacillati</taxon>
        <taxon>Bacillota</taxon>
        <taxon>Erysipelotrichia</taxon>
        <taxon>Erysipelotrichales</taxon>
        <taxon>Erysipelotrichaceae</taxon>
        <taxon>Faecalibaculum</taxon>
    </lineage>
</organism>
<dbReference type="Proteomes" id="UP000069771">
    <property type="component" value="Chromosome"/>
</dbReference>
<dbReference type="Pfam" id="PF09335">
    <property type="entry name" value="VTT_dom"/>
    <property type="match status" value="1"/>
</dbReference>
<keyword evidence="2 6" id="KW-1003">Cell membrane</keyword>
<evidence type="ECO:0000256" key="6">
    <source>
        <dbReference type="RuleBase" id="RU366058"/>
    </source>
</evidence>
<reference evidence="8 9" key="1">
    <citation type="journal article" date="2016" name="Gut Pathog.">
        <title>Whole genome sequencing of "Faecalibaculum rodentium" ALO17, isolated from C57BL/6J laboratory mouse feces.</title>
        <authorList>
            <person name="Lim S."/>
            <person name="Chang D.H."/>
            <person name="Ahn S."/>
            <person name="Kim B.C."/>
        </authorList>
    </citation>
    <scope>NUCLEOTIDE SEQUENCE [LARGE SCALE GENOMIC DNA]</scope>
    <source>
        <strain evidence="8 9">Alo17</strain>
    </source>
</reference>
<evidence type="ECO:0000256" key="2">
    <source>
        <dbReference type="ARBA" id="ARBA00022475"/>
    </source>
</evidence>
<keyword evidence="9" id="KW-1185">Reference proteome</keyword>
<accession>A0A140DWM1</accession>
<protein>
    <recommendedName>
        <fullName evidence="6">TVP38/TMEM64 family membrane protein</fullName>
    </recommendedName>
</protein>
<comment type="subcellular location">
    <subcellularLocation>
        <location evidence="1 6">Cell membrane</location>
        <topology evidence="1 6">Multi-pass membrane protein</topology>
    </subcellularLocation>
</comment>
<dbReference type="KEGG" id="fro:AALO17_19140"/>
<dbReference type="AlphaFoldDB" id="A0A140DWM1"/>
<feature type="transmembrane region" description="Helical" evidence="6">
    <location>
        <begin position="63"/>
        <end position="87"/>
    </location>
</feature>
<evidence type="ECO:0000256" key="1">
    <source>
        <dbReference type="ARBA" id="ARBA00004651"/>
    </source>
</evidence>
<dbReference type="InterPro" id="IPR032816">
    <property type="entry name" value="VTT_dom"/>
</dbReference>
<feature type="transmembrane region" description="Helical" evidence="6">
    <location>
        <begin position="155"/>
        <end position="178"/>
    </location>
</feature>
<dbReference type="PANTHER" id="PTHR12677">
    <property type="entry name" value="GOLGI APPARATUS MEMBRANE PROTEIN TVP38-RELATED"/>
    <property type="match status" value="1"/>
</dbReference>
<evidence type="ECO:0000259" key="7">
    <source>
        <dbReference type="Pfam" id="PF09335"/>
    </source>
</evidence>
<evidence type="ECO:0000256" key="5">
    <source>
        <dbReference type="ARBA" id="ARBA00023136"/>
    </source>
</evidence>
<evidence type="ECO:0000313" key="9">
    <source>
        <dbReference type="Proteomes" id="UP000069771"/>
    </source>
</evidence>
<comment type="caution">
    <text evidence="6">Lacks conserved residue(s) required for the propagation of feature annotation.</text>
</comment>
<sequence length="221" mass="24569">MALSCIIGYTVKERETIMTTQTDPGAAARKRNFVISIVSTIVFGALLVWILHKGVDTAAIQKFLENCGPLAPVLFIAISVFSSYVPIVPMGSMGSIGIVLFGPVTAFFYNYATSVINCTLGFWLAKRYGDRMILNIASPKTYARYRHWVQTTKHFTLVFIICMFLPVSPDIILCMLAGLNGMSWGRFLAIILVSRPVSSWAYSTGLLKGFEWILKTLHLKQ</sequence>
<keyword evidence="5 6" id="KW-0472">Membrane</keyword>
<gene>
    <name evidence="8" type="ORF">AALO17_19140</name>
</gene>
<dbReference type="PANTHER" id="PTHR12677:SF49">
    <property type="entry name" value="TVP38_TMEM64 FAMILY MEMBRANE PROTEIN"/>
    <property type="match status" value="1"/>
</dbReference>
<feature type="domain" description="VTT" evidence="7">
    <location>
        <begin position="97"/>
        <end position="202"/>
    </location>
</feature>
<dbReference type="STRING" id="1702221.AALO17_19140"/>
<evidence type="ECO:0000313" key="8">
    <source>
        <dbReference type="EMBL" id="AMK55048.1"/>
    </source>
</evidence>
<proteinExistence type="inferred from homology"/>
<dbReference type="GO" id="GO:0005886">
    <property type="term" value="C:plasma membrane"/>
    <property type="evidence" value="ECO:0007669"/>
    <property type="project" value="UniProtKB-SubCell"/>
</dbReference>
<keyword evidence="4 6" id="KW-1133">Transmembrane helix</keyword>
<evidence type="ECO:0000256" key="4">
    <source>
        <dbReference type="ARBA" id="ARBA00022989"/>
    </source>
</evidence>
<name>A0A140DWM1_9FIRM</name>